<dbReference type="Proteomes" id="UP000182888">
    <property type="component" value="Unassembled WGS sequence"/>
</dbReference>
<accession>A0A0K2VXZ7</accession>
<organism evidence="1 2">
    <name type="scientific">Mesorhizobium plurifarium</name>
    <dbReference type="NCBI Taxonomy" id="69974"/>
    <lineage>
        <taxon>Bacteria</taxon>
        <taxon>Pseudomonadati</taxon>
        <taxon>Pseudomonadota</taxon>
        <taxon>Alphaproteobacteria</taxon>
        <taxon>Hyphomicrobiales</taxon>
        <taxon>Phyllobacteriaceae</taxon>
        <taxon>Mesorhizobium</taxon>
    </lineage>
</organism>
<sequence>MAAARRLTTRRVLRARNWGKRGYPEEDLPEAGAVEAREAVGRRGNPGLRPGLTLKARRDLSDSLHAL</sequence>
<reference evidence="2" key="1">
    <citation type="submission" date="2014-08" db="EMBL/GenBank/DDBJ databases">
        <authorList>
            <person name="Edwards T."/>
        </authorList>
    </citation>
    <scope>NUCLEOTIDE SEQUENCE [LARGE SCALE GENOMIC DNA]</scope>
</reference>
<protein>
    <submittedName>
        <fullName evidence="1">Uncharacterized protein</fullName>
    </submittedName>
</protein>
<dbReference type="AlphaFoldDB" id="A0A0K2VXZ7"/>
<dbReference type="EMBL" id="CCND01000012">
    <property type="protein sequence ID" value="CDX56932.1"/>
    <property type="molecule type" value="Genomic_DNA"/>
</dbReference>
<evidence type="ECO:0000313" key="2">
    <source>
        <dbReference type="Proteomes" id="UP000182888"/>
    </source>
</evidence>
<gene>
    <name evidence="1" type="ORF">MPL1032_20802</name>
</gene>
<proteinExistence type="predicted"/>
<name>A0A0K2VXZ7_MESPL</name>
<evidence type="ECO:0000313" key="1">
    <source>
        <dbReference type="EMBL" id="CDX56932.1"/>
    </source>
</evidence>